<organism evidence="1 2">
    <name type="scientific">Plasmopara halstedii</name>
    <name type="common">Downy mildew of sunflower</name>
    <dbReference type="NCBI Taxonomy" id="4781"/>
    <lineage>
        <taxon>Eukaryota</taxon>
        <taxon>Sar</taxon>
        <taxon>Stramenopiles</taxon>
        <taxon>Oomycota</taxon>
        <taxon>Peronosporomycetes</taxon>
        <taxon>Peronosporales</taxon>
        <taxon>Peronosporaceae</taxon>
        <taxon>Plasmopara</taxon>
    </lineage>
</organism>
<dbReference type="Proteomes" id="UP000054928">
    <property type="component" value="Unassembled WGS sequence"/>
</dbReference>
<protein>
    <submittedName>
        <fullName evidence="1">Uncharacterized protein</fullName>
    </submittedName>
</protein>
<dbReference type="RefSeq" id="XP_024579086.1">
    <property type="nucleotide sequence ID" value="XM_024728628.1"/>
</dbReference>
<proteinExistence type="predicted"/>
<reference evidence="2" key="1">
    <citation type="submission" date="2014-09" db="EMBL/GenBank/DDBJ databases">
        <authorList>
            <person name="Sharma Rahul"/>
            <person name="Thines Marco"/>
        </authorList>
    </citation>
    <scope>NUCLEOTIDE SEQUENCE [LARGE SCALE GENOMIC DNA]</scope>
</reference>
<sequence>MNPHKSMDMLHMHPHVHAIRAEEHWTQFKDMPENCATKRKQAHVALHNLTQYSKAGARKSAPQIYFCRAFQNIFRQDCVEACIVPWTRSEARGYLMHDEKDNTPTGRHVVMQRCLLNHM</sequence>
<evidence type="ECO:0000313" key="1">
    <source>
        <dbReference type="EMBL" id="CEG42717.1"/>
    </source>
</evidence>
<evidence type="ECO:0000313" key="2">
    <source>
        <dbReference type="Proteomes" id="UP000054928"/>
    </source>
</evidence>
<dbReference type="EMBL" id="CCYD01000645">
    <property type="protein sequence ID" value="CEG42717.1"/>
    <property type="molecule type" value="Genomic_DNA"/>
</dbReference>
<accession>A0A0P1APE2</accession>
<keyword evidence="2" id="KW-1185">Reference proteome</keyword>
<name>A0A0P1APE2_PLAHL</name>
<dbReference type="GeneID" id="36408024"/>
<dbReference type="AlphaFoldDB" id="A0A0P1APE2"/>